<dbReference type="RefSeq" id="WP_419186429.1">
    <property type="nucleotide sequence ID" value="NZ_CP036290.1"/>
</dbReference>
<dbReference type="PANTHER" id="PTHR24220">
    <property type="entry name" value="IMPORT ATP-BINDING PROTEIN"/>
    <property type="match status" value="1"/>
</dbReference>
<evidence type="ECO:0000313" key="4">
    <source>
        <dbReference type="EMBL" id="QDU84440.1"/>
    </source>
</evidence>
<evidence type="ECO:0000256" key="2">
    <source>
        <dbReference type="ARBA" id="ARBA00022840"/>
    </source>
</evidence>
<dbReference type="Gene3D" id="3.40.50.300">
    <property type="entry name" value="P-loop containing nucleotide triphosphate hydrolases"/>
    <property type="match status" value="1"/>
</dbReference>
<dbReference type="InterPro" id="IPR003593">
    <property type="entry name" value="AAA+_ATPase"/>
</dbReference>
<dbReference type="AlphaFoldDB" id="A0A518CYX9"/>
<keyword evidence="2 4" id="KW-0067">ATP-binding</keyword>
<dbReference type="PROSITE" id="PS00211">
    <property type="entry name" value="ABC_TRANSPORTER_1"/>
    <property type="match status" value="1"/>
</dbReference>
<dbReference type="GO" id="GO:0022857">
    <property type="term" value="F:transmembrane transporter activity"/>
    <property type="evidence" value="ECO:0007669"/>
    <property type="project" value="TreeGrafter"/>
</dbReference>
<dbReference type="EMBL" id="CP036290">
    <property type="protein sequence ID" value="QDU84440.1"/>
    <property type="molecule type" value="Genomic_DNA"/>
</dbReference>
<keyword evidence="5" id="KW-1185">Reference proteome</keyword>
<feature type="domain" description="ABC transporter" evidence="3">
    <location>
        <begin position="10"/>
        <end position="255"/>
    </location>
</feature>
<dbReference type="SMART" id="SM00382">
    <property type="entry name" value="AAA"/>
    <property type="match status" value="1"/>
</dbReference>
<dbReference type="InterPro" id="IPR027417">
    <property type="entry name" value="P-loop_NTPase"/>
</dbReference>
<protein>
    <submittedName>
        <fullName evidence="4">Phosphate-import ATP-binding protein PhnC</fullName>
    </submittedName>
</protein>
<dbReference type="GO" id="GO:0005886">
    <property type="term" value="C:plasma membrane"/>
    <property type="evidence" value="ECO:0007669"/>
    <property type="project" value="TreeGrafter"/>
</dbReference>
<evidence type="ECO:0000256" key="1">
    <source>
        <dbReference type="ARBA" id="ARBA00022741"/>
    </source>
</evidence>
<proteinExistence type="predicted"/>
<gene>
    <name evidence="4" type="primary">phnC</name>
    <name evidence="4" type="ORF">Pla163_15500</name>
</gene>
<name>A0A518CYX9_9BACT</name>
<dbReference type="Pfam" id="PF00005">
    <property type="entry name" value="ABC_tran"/>
    <property type="match status" value="1"/>
</dbReference>
<dbReference type="Proteomes" id="UP000319342">
    <property type="component" value="Chromosome"/>
</dbReference>
<dbReference type="SUPFAM" id="SSF52540">
    <property type="entry name" value="P-loop containing nucleoside triphosphate hydrolases"/>
    <property type="match status" value="1"/>
</dbReference>
<dbReference type="GO" id="GO:0005524">
    <property type="term" value="F:ATP binding"/>
    <property type="evidence" value="ECO:0007669"/>
    <property type="project" value="UniProtKB-KW"/>
</dbReference>
<evidence type="ECO:0000259" key="3">
    <source>
        <dbReference type="PROSITE" id="PS50893"/>
    </source>
</evidence>
<reference evidence="4 5" key="1">
    <citation type="submission" date="2019-02" db="EMBL/GenBank/DDBJ databases">
        <title>Deep-cultivation of Planctomycetes and their phenomic and genomic characterization uncovers novel biology.</title>
        <authorList>
            <person name="Wiegand S."/>
            <person name="Jogler M."/>
            <person name="Boedeker C."/>
            <person name="Pinto D."/>
            <person name="Vollmers J."/>
            <person name="Rivas-Marin E."/>
            <person name="Kohn T."/>
            <person name="Peeters S.H."/>
            <person name="Heuer A."/>
            <person name="Rast P."/>
            <person name="Oberbeckmann S."/>
            <person name="Bunk B."/>
            <person name="Jeske O."/>
            <person name="Meyerdierks A."/>
            <person name="Storesund J.E."/>
            <person name="Kallscheuer N."/>
            <person name="Luecker S."/>
            <person name="Lage O.M."/>
            <person name="Pohl T."/>
            <person name="Merkel B.J."/>
            <person name="Hornburger P."/>
            <person name="Mueller R.-W."/>
            <person name="Bruemmer F."/>
            <person name="Labrenz M."/>
            <person name="Spormann A.M."/>
            <person name="Op den Camp H."/>
            <person name="Overmann J."/>
            <person name="Amann R."/>
            <person name="Jetten M.S.M."/>
            <person name="Mascher T."/>
            <person name="Medema M.H."/>
            <person name="Devos D.P."/>
            <person name="Kaster A.-K."/>
            <person name="Ovreas L."/>
            <person name="Rohde M."/>
            <person name="Galperin M.Y."/>
            <person name="Jogler C."/>
        </authorList>
    </citation>
    <scope>NUCLEOTIDE SEQUENCE [LARGE SCALE GENOMIC DNA]</scope>
    <source>
        <strain evidence="4 5">Pla163</strain>
    </source>
</reference>
<dbReference type="PROSITE" id="PS50893">
    <property type="entry name" value="ABC_TRANSPORTER_2"/>
    <property type="match status" value="1"/>
</dbReference>
<dbReference type="PANTHER" id="PTHR24220:SF659">
    <property type="entry name" value="TRANSPORTER, PUTATIVE-RELATED"/>
    <property type="match status" value="1"/>
</dbReference>
<accession>A0A518CYX9</accession>
<sequence>MDHTDDHLALEARALGVTFGSKTVLRGVDLAVRPGEQLALVGPSGSGKTTLLRALGGALHPTVGSVAIDGRDPASLDQRQLRAVRRSIGFVHQHLGLVPLLRVNHNVALGRLGERSLVGGLRSVFAPSRSEVHEIHRLLERVGIEEKLFERTDTLSGGQQQRVAIARALHQRPRILLADEPVASVDPARARAVIDLLTELAREEGLTLVVSIHSLELARASFDRLVGLRAGEVVFDRPTAAVDTRDFERLYQLDDTELLSDGA</sequence>
<dbReference type="InterPro" id="IPR003439">
    <property type="entry name" value="ABC_transporter-like_ATP-bd"/>
</dbReference>
<organism evidence="4 5">
    <name type="scientific">Rohdeia mirabilis</name>
    <dbReference type="NCBI Taxonomy" id="2528008"/>
    <lineage>
        <taxon>Bacteria</taxon>
        <taxon>Pseudomonadati</taxon>
        <taxon>Planctomycetota</taxon>
        <taxon>Planctomycetia</taxon>
        <taxon>Planctomycetia incertae sedis</taxon>
        <taxon>Rohdeia</taxon>
    </lineage>
</organism>
<dbReference type="GO" id="GO:0016887">
    <property type="term" value="F:ATP hydrolysis activity"/>
    <property type="evidence" value="ECO:0007669"/>
    <property type="project" value="InterPro"/>
</dbReference>
<keyword evidence="1" id="KW-0547">Nucleotide-binding</keyword>
<dbReference type="InterPro" id="IPR017871">
    <property type="entry name" value="ABC_transporter-like_CS"/>
</dbReference>
<dbReference type="InterPro" id="IPR015854">
    <property type="entry name" value="ABC_transpr_LolD-like"/>
</dbReference>
<evidence type="ECO:0000313" key="5">
    <source>
        <dbReference type="Proteomes" id="UP000319342"/>
    </source>
</evidence>